<dbReference type="GO" id="GO:0005739">
    <property type="term" value="C:mitochondrion"/>
    <property type="evidence" value="ECO:0007669"/>
    <property type="project" value="TreeGrafter"/>
</dbReference>
<dbReference type="InterPro" id="IPR049039">
    <property type="entry name" value="RMD1-3_a_helical_rpt"/>
</dbReference>
<keyword evidence="4" id="KW-0677">Repeat</keyword>
<accession>A0AA88XVI7</accession>
<keyword evidence="5" id="KW-0802">TPR repeat</keyword>
<dbReference type="GO" id="GO:0005876">
    <property type="term" value="C:spindle microtubule"/>
    <property type="evidence" value="ECO:0007669"/>
    <property type="project" value="TreeGrafter"/>
</dbReference>
<protein>
    <recommendedName>
        <fullName evidence="7">Regulator of microtubule dynamics protein 1</fullName>
    </recommendedName>
    <alternativeName>
        <fullName evidence="8">Protein FAM82B</fullName>
    </alternativeName>
</protein>
<dbReference type="Gene3D" id="1.25.40.10">
    <property type="entry name" value="Tetratricopeptide repeat domain"/>
    <property type="match status" value="1"/>
</dbReference>
<dbReference type="PANTHER" id="PTHR16056">
    <property type="entry name" value="REGULATOR OF MICROTUBULE DYNAMICS PROTEIN"/>
    <property type="match status" value="1"/>
</dbReference>
<dbReference type="GO" id="GO:0008017">
    <property type="term" value="F:microtubule binding"/>
    <property type="evidence" value="ECO:0007669"/>
    <property type="project" value="TreeGrafter"/>
</dbReference>
<gene>
    <name evidence="10" type="ORF">FSP39_013102</name>
</gene>
<reference evidence="10" key="1">
    <citation type="submission" date="2019-08" db="EMBL/GenBank/DDBJ databases">
        <title>The improved chromosome-level genome for the pearl oyster Pinctada fucata martensii using PacBio sequencing and Hi-C.</title>
        <authorList>
            <person name="Zheng Z."/>
        </authorList>
    </citation>
    <scope>NUCLEOTIDE SEQUENCE</scope>
    <source>
        <strain evidence="10">ZZ-2019</strain>
        <tissue evidence="10">Adductor muscle</tissue>
    </source>
</reference>
<dbReference type="Proteomes" id="UP001186944">
    <property type="component" value="Unassembled WGS sequence"/>
</dbReference>
<comment type="subunit">
    <text evidence="2">Interacts with microtubules.</text>
</comment>
<evidence type="ECO:0000256" key="8">
    <source>
        <dbReference type="ARBA" id="ARBA00041958"/>
    </source>
</evidence>
<dbReference type="AlphaFoldDB" id="A0AA88XVI7"/>
<keyword evidence="6" id="KW-0206">Cytoskeleton</keyword>
<evidence type="ECO:0000313" key="11">
    <source>
        <dbReference type="Proteomes" id="UP001186944"/>
    </source>
</evidence>
<sequence length="360" mass="40963">MASLFRPNTALLASFGTGLIIGVGGTTAYFRFLSMVRVVDELERITKAIAELRSEVQDLREKIPTRKRRSPGGYYSTATSSGETDDEAYEDAYGGSSDFENLNDEQTELHTKINSDIAPTPQVEKEIFPEVDILLEGRDEDKFKAYQLLDSNRIKFEKDVEFYWRLAKTSYQVSQIEGARGNKERQKELVYAAMDAATKAVDIDEACANAHKWYAITLGSIGDYEGTQAKIKNGYTFKEHIERAIELNPTDPSNHHLLGRWCYGVYMLSWIERKAAATLYAAPPSSTADEALKHFLEAERLRPEKWKENILFIGKCYIQQSKYKEAVEWLEKGQAIPVISQDDKTSQEEIQSLLQKYRGY</sequence>
<keyword evidence="3" id="KW-0963">Cytoplasm</keyword>
<evidence type="ECO:0000256" key="2">
    <source>
        <dbReference type="ARBA" id="ARBA00011375"/>
    </source>
</evidence>
<evidence type="ECO:0000256" key="5">
    <source>
        <dbReference type="ARBA" id="ARBA00022803"/>
    </source>
</evidence>
<comment type="caution">
    <text evidence="10">The sequence shown here is derived from an EMBL/GenBank/DDBJ whole genome shotgun (WGS) entry which is preliminary data.</text>
</comment>
<organism evidence="10 11">
    <name type="scientific">Pinctada imbricata</name>
    <name type="common">Atlantic pearl-oyster</name>
    <name type="synonym">Pinctada martensii</name>
    <dbReference type="NCBI Taxonomy" id="66713"/>
    <lineage>
        <taxon>Eukaryota</taxon>
        <taxon>Metazoa</taxon>
        <taxon>Spiralia</taxon>
        <taxon>Lophotrochozoa</taxon>
        <taxon>Mollusca</taxon>
        <taxon>Bivalvia</taxon>
        <taxon>Autobranchia</taxon>
        <taxon>Pteriomorphia</taxon>
        <taxon>Pterioida</taxon>
        <taxon>Pterioidea</taxon>
        <taxon>Pteriidae</taxon>
        <taxon>Pinctada</taxon>
    </lineage>
</organism>
<dbReference type="PANTHER" id="PTHR16056:SF16">
    <property type="entry name" value="REGULATOR OF MICROTUBULE DYNAMICS PROTEIN 1"/>
    <property type="match status" value="1"/>
</dbReference>
<dbReference type="GO" id="GO:0097431">
    <property type="term" value="C:mitotic spindle pole"/>
    <property type="evidence" value="ECO:0007669"/>
    <property type="project" value="TreeGrafter"/>
</dbReference>
<evidence type="ECO:0000256" key="4">
    <source>
        <dbReference type="ARBA" id="ARBA00022737"/>
    </source>
</evidence>
<evidence type="ECO:0000256" key="3">
    <source>
        <dbReference type="ARBA" id="ARBA00022490"/>
    </source>
</evidence>
<evidence type="ECO:0000256" key="7">
    <source>
        <dbReference type="ARBA" id="ARBA00039966"/>
    </source>
</evidence>
<name>A0AA88XVI7_PINIB</name>
<keyword evidence="11" id="KW-1185">Reference proteome</keyword>
<evidence type="ECO:0000256" key="9">
    <source>
        <dbReference type="SAM" id="MobiDB-lite"/>
    </source>
</evidence>
<dbReference type="SUPFAM" id="SSF48452">
    <property type="entry name" value="TPR-like"/>
    <property type="match status" value="1"/>
</dbReference>
<dbReference type="InterPro" id="IPR011990">
    <property type="entry name" value="TPR-like_helical_dom_sf"/>
</dbReference>
<evidence type="ECO:0000313" key="10">
    <source>
        <dbReference type="EMBL" id="KAK3093241.1"/>
    </source>
</evidence>
<proteinExistence type="predicted"/>
<feature type="region of interest" description="Disordered" evidence="9">
    <location>
        <begin position="63"/>
        <end position="90"/>
    </location>
</feature>
<evidence type="ECO:0000256" key="1">
    <source>
        <dbReference type="ARBA" id="ARBA00004245"/>
    </source>
</evidence>
<comment type="subcellular location">
    <subcellularLocation>
        <location evidence="1">Cytoplasm</location>
        <location evidence="1">Cytoskeleton</location>
    </subcellularLocation>
</comment>
<evidence type="ECO:0000256" key="6">
    <source>
        <dbReference type="ARBA" id="ARBA00023212"/>
    </source>
</evidence>
<dbReference type="Pfam" id="PF21033">
    <property type="entry name" value="RMD1-3"/>
    <property type="match status" value="1"/>
</dbReference>
<dbReference type="EMBL" id="VSWD01000009">
    <property type="protein sequence ID" value="KAK3093241.1"/>
    <property type="molecule type" value="Genomic_DNA"/>
</dbReference>